<dbReference type="Proteomes" id="UP001207626">
    <property type="component" value="Unassembled WGS sequence"/>
</dbReference>
<evidence type="ECO:0000313" key="1">
    <source>
        <dbReference type="EMBL" id="MCY9521691.1"/>
    </source>
</evidence>
<reference evidence="1 2" key="1">
    <citation type="submission" date="2022-05" db="EMBL/GenBank/DDBJ databases">
        <title>Genome Sequencing of Bee-Associated Microbes.</title>
        <authorList>
            <person name="Dunlap C."/>
        </authorList>
    </citation>
    <scope>NUCLEOTIDE SEQUENCE [LARGE SCALE GENOMIC DNA]</scope>
    <source>
        <strain evidence="1 2">NRRL NRS-1438</strain>
    </source>
</reference>
<gene>
    <name evidence="1" type="ORF">M5X09_18815</name>
</gene>
<dbReference type="Pfam" id="PF14038">
    <property type="entry name" value="YqzE"/>
    <property type="match status" value="1"/>
</dbReference>
<protein>
    <submittedName>
        <fullName evidence="1">YqzE family protein</fullName>
    </submittedName>
</protein>
<comment type="caution">
    <text evidence="1">The sequence shown here is derived from an EMBL/GenBank/DDBJ whole genome shotgun (WGS) entry which is preliminary data.</text>
</comment>
<keyword evidence="2" id="KW-1185">Reference proteome</keyword>
<name>A0ABT4DWF5_9BACL</name>
<sequence>MAKGEELLKFITQRVVTYIDTPVEARRERKMERKNRVKEPWSTKWFGMMPLGMKMWVGQWRSKPLYKRAGQLTLVRWWKSNSKSSQQQQR</sequence>
<dbReference type="EMBL" id="JAMDLW010000025">
    <property type="protein sequence ID" value="MCY9521691.1"/>
    <property type="molecule type" value="Genomic_DNA"/>
</dbReference>
<dbReference type="RefSeq" id="WP_087433804.1">
    <property type="nucleotide sequence ID" value="NZ_JAMDLV010000103.1"/>
</dbReference>
<organism evidence="1 2">
    <name type="scientific">Paenibacillus apiarius</name>
    <dbReference type="NCBI Taxonomy" id="46240"/>
    <lineage>
        <taxon>Bacteria</taxon>
        <taxon>Bacillati</taxon>
        <taxon>Bacillota</taxon>
        <taxon>Bacilli</taxon>
        <taxon>Bacillales</taxon>
        <taxon>Paenibacillaceae</taxon>
        <taxon>Paenibacillus</taxon>
    </lineage>
</organism>
<dbReference type="InterPro" id="IPR025622">
    <property type="entry name" value="YqzE"/>
</dbReference>
<evidence type="ECO:0000313" key="2">
    <source>
        <dbReference type="Proteomes" id="UP001207626"/>
    </source>
</evidence>
<proteinExistence type="predicted"/>
<accession>A0ABT4DWF5</accession>